<dbReference type="EMBL" id="DWWV01000098">
    <property type="protein sequence ID" value="HJC10683.1"/>
    <property type="molecule type" value="Genomic_DNA"/>
</dbReference>
<dbReference type="InterPro" id="IPR035093">
    <property type="entry name" value="RelE/ParE_toxin_dom_sf"/>
</dbReference>
<dbReference type="PANTHER" id="PTHR38813:SF1">
    <property type="entry name" value="TOXIN RELE1-RELATED"/>
    <property type="match status" value="1"/>
</dbReference>
<organism evidence="2 3">
    <name type="scientific">Candidatus Blautia merdigallinarum</name>
    <dbReference type="NCBI Taxonomy" id="2838495"/>
    <lineage>
        <taxon>Bacteria</taxon>
        <taxon>Bacillati</taxon>
        <taxon>Bacillota</taxon>
        <taxon>Clostridia</taxon>
        <taxon>Lachnospirales</taxon>
        <taxon>Lachnospiraceae</taxon>
        <taxon>Blautia</taxon>
    </lineage>
</organism>
<dbReference type="Pfam" id="PF05016">
    <property type="entry name" value="ParE_toxin"/>
    <property type="match status" value="1"/>
</dbReference>
<proteinExistence type="predicted"/>
<dbReference type="SUPFAM" id="SSF143011">
    <property type="entry name" value="RelE-like"/>
    <property type="match status" value="1"/>
</dbReference>
<gene>
    <name evidence="2" type="ORF">H9935_07675</name>
</gene>
<dbReference type="InterPro" id="IPR007712">
    <property type="entry name" value="RelE/ParE_toxin"/>
</dbReference>
<evidence type="ECO:0000256" key="1">
    <source>
        <dbReference type="ARBA" id="ARBA00022649"/>
    </source>
</evidence>
<accession>A0A9D2N771</accession>
<dbReference type="AlphaFoldDB" id="A0A9D2N771"/>
<dbReference type="PANTHER" id="PTHR38813">
    <property type="match status" value="1"/>
</dbReference>
<reference evidence="2" key="2">
    <citation type="submission" date="2021-04" db="EMBL/GenBank/DDBJ databases">
        <authorList>
            <person name="Gilroy R."/>
        </authorList>
    </citation>
    <scope>NUCLEOTIDE SEQUENCE</scope>
    <source>
        <strain evidence="2">ChiSxjej6B18-287</strain>
    </source>
</reference>
<keyword evidence="1" id="KW-1277">Toxin-antitoxin system</keyword>
<evidence type="ECO:0000313" key="2">
    <source>
        <dbReference type="EMBL" id="HJC10683.1"/>
    </source>
</evidence>
<dbReference type="InterPro" id="IPR052747">
    <property type="entry name" value="TA_system_RelE_toxin"/>
</dbReference>
<evidence type="ECO:0008006" key="4">
    <source>
        <dbReference type="Google" id="ProtNLM"/>
    </source>
</evidence>
<name>A0A9D2N771_9FIRM</name>
<dbReference type="Proteomes" id="UP000823893">
    <property type="component" value="Unassembled WGS sequence"/>
</dbReference>
<dbReference type="Gene3D" id="3.30.2310.20">
    <property type="entry name" value="RelE-like"/>
    <property type="match status" value="1"/>
</dbReference>
<sequence length="57" mass="6692">MKAISELPEGTDIKRLQGYDLFRLRVGTIRVIYSIDEEMKIINIENIGSRGDIYKRY</sequence>
<evidence type="ECO:0000313" key="3">
    <source>
        <dbReference type="Proteomes" id="UP000823893"/>
    </source>
</evidence>
<protein>
    <recommendedName>
        <fullName evidence="4">Type II toxin-antitoxin system RelE/ParE family toxin</fullName>
    </recommendedName>
</protein>
<reference evidence="2" key="1">
    <citation type="journal article" date="2021" name="PeerJ">
        <title>Extensive microbial diversity within the chicken gut microbiome revealed by metagenomics and culture.</title>
        <authorList>
            <person name="Gilroy R."/>
            <person name="Ravi A."/>
            <person name="Getino M."/>
            <person name="Pursley I."/>
            <person name="Horton D.L."/>
            <person name="Alikhan N.F."/>
            <person name="Baker D."/>
            <person name="Gharbi K."/>
            <person name="Hall N."/>
            <person name="Watson M."/>
            <person name="Adriaenssens E.M."/>
            <person name="Foster-Nyarko E."/>
            <person name="Jarju S."/>
            <person name="Secka A."/>
            <person name="Antonio M."/>
            <person name="Oren A."/>
            <person name="Chaudhuri R.R."/>
            <person name="La Ragione R."/>
            <person name="Hildebrand F."/>
            <person name="Pallen M.J."/>
        </authorList>
    </citation>
    <scope>NUCLEOTIDE SEQUENCE</scope>
    <source>
        <strain evidence="2">ChiSxjej6B18-287</strain>
    </source>
</reference>
<comment type="caution">
    <text evidence="2">The sequence shown here is derived from an EMBL/GenBank/DDBJ whole genome shotgun (WGS) entry which is preliminary data.</text>
</comment>